<evidence type="ECO:0000313" key="6">
    <source>
        <dbReference type="Proteomes" id="UP000694569"/>
    </source>
</evidence>
<dbReference type="Gene3D" id="2.30.30.40">
    <property type="entry name" value="SH3 Domains"/>
    <property type="match status" value="2"/>
</dbReference>
<keyword evidence="1 2" id="KW-0728">SH3 domain</keyword>
<dbReference type="OrthoDB" id="10255964at2759"/>
<dbReference type="Proteomes" id="UP000694569">
    <property type="component" value="Unplaced"/>
</dbReference>
<dbReference type="Ensembl" id="ENSLLET00000037205.1">
    <property type="protein sequence ID" value="ENSLLEP00000035840.1"/>
    <property type="gene ID" value="ENSLLEG00000022698.1"/>
</dbReference>
<feature type="domain" description="SH3" evidence="4">
    <location>
        <begin position="27"/>
        <end position="89"/>
    </location>
</feature>
<dbReference type="PANTHER" id="PTHR15706">
    <property type="entry name" value="SH3 MULTIPLE DOMAIN"/>
    <property type="match status" value="1"/>
</dbReference>
<dbReference type="PRINTS" id="PR00498">
    <property type="entry name" value="P47PHOX"/>
</dbReference>
<accession>A0A8C5QDF6</accession>
<dbReference type="GeneTree" id="ENSGT00940000158812"/>
<dbReference type="GO" id="GO:0042554">
    <property type="term" value="P:superoxide anion generation"/>
    <property type="evidence" value="ECO:0007669"/>
    <property type="project" value="TreeGrafter"/>
</dbReference>
<dbReference type="SUPFAM" id="SSF50044">
    <property type="entry name" value="SH3-domain"/>
    <property type="match status" value="2"/>
</dbReference>
<dbReference type="InterPro" id="IPR001655">
    <property type="entry name" value="P47PHOX"/>
</dbReference>
<dbReference type="PROSITE" id="PS50002">
    <property type="entry name" value="SH3"/>
    <property type="match status" value="2"/>
</dbReference>
<dbReference type="GO" id="GO:0005737">
    <property type="term" value="C:cytoplasm"/>
    <property type="evidence" value="ECO:0007669"/>
    <property type="project" value="InterPro"/>
</dbReference>
<evidence type="ECO:0000256" key="3">
    <source>
        <dbReference type="SAM" id="MobiDB-lite"/>
    </source>
</evidence>
<dbReference type="SMART" id="SM00326">
    <property type="entry name" value="SH3"/>
    <property type="match status" value="2"/>
</dbReference>
<evidence type="ECO:0000256" key="1">
    <source>
        <dbReference type="ARBA" id="ARBA00022443"/>
    </source>
</evidence>
<evidence type="ECO:0000256" key="2">
    <source>
        <dbReference type="PROSITE-ProRule" id="PRU00192"/>
    </source>
</evidence>
<feature type="region of interest" description="Disordered" evidence="3">
    <location>
        <begin position="231"/>
        <end position="305"/>
    </location>
</feature>
<reference evidence="5" key="2">
    <citation type="submission" date="2025-09" db="UniProtKB">
        <authorList>
            <consortium name="Ensembl"/>
        </authorList>
    </citation>
    <scope>IDENTIFICATION</scope>
</reference>
<sequence length="322" mass="36251">MPSENNLKHEVKEEPRPTHAQLISQPVVSQTYTCLDTYETKDTKGRLFRVKTDEQVGVLIKDSSGWWLVENEDKQLAWFPAPFLIELKEEIKRNSVTDGIHYFVSKGYEAQNKDELTVSVGVVVEVLEKSDVGWWHICYNGRNGYVPSVFLKPYKNPHQKLQGRNVNNELGSSPNLMEALKTPEVKVRYKSIPMEAPEPDRGQNIKQNLDRRKSRSLNGLLNPTQPSVADLFCSQQPSGRGRKGTVMWDDLDMDSGGKGDVASDQARKDSGFDEPFSARNDGLSTSSPCFDNKLMPPQVPPRPTSREILAKCTSVTRNAVMK</sequence>
<evidence type="ECO:0000313" key="5">
    <source>
        <dbReference type="Ensembl" id="ENSLLEP00000035840.1"/>
    </source>
</evidence>
<name>A0A8C5QDF6_9ANUR</name>
<protein>
    <recommendedName>
        <fullName evidence="4">SH3 domain-containing protein</fullName>
    </recommendedName>
</protein>
<keyword evidence="6" id="KW-1185">Reference proteome</keyword>
<evidence type="ECO:0000259" key="4">
    <source>
        <dbReference type="PROSITE" id="PS50002"/>
    </source>
</evidence>
<dbReference type="Pfam" id="PF00018">
    <property type="entry name" value="SH3_1"/>
    <property type="match status" value="1"/>
</dbReference>
<dbReference type="GO" id="GO:0016176">
    <property type="term" value="F:superoxide-generating NADPH oxidase activator activity"/>
    <property type="evidence" value="ECO:0007669"/>
    <property type="project" value="InterPro"/>
</dbReference>
<dbReference type="InterPro" id="IPR036028">
    <property type="entry name" value="SH3-like_dom_sf"/>
</dbReference>
<reference evidence="5" key="1">
    <citation type="submission" date="2025-08" db="UniProtKB">
        <authorList>
            <consortium name="Ensembl"/>
        </authorList>
    </citation>
    <scope>IDENTIFICATION</scope>
</reference>
<dbReference type="AlphaFoldDB" id="A0A8C5QDF6"/>
<proteinExistence type="predicted"/>
<dbReference type="InterPro" id="IPR051228">
    <property type="entry name" value="NADPH_Oxidase/PX-Domain"/>
</dbReference>
<dbReference type="InterPro" id="IPR001452">
    <property type="entry name" value="SH3_domain"/>
</dbReference>
<dbReference type="PANTHER" id="PTHR15706:SF10">
    <property type="entry name" value="NADPH OXIDASE ORGANIZER 1"/>
    <property type="match status" value="1"/>
</dbReference>
<organism evidence="5 6">
    <name type="scientific">Leptobrachium leishanense</name>
    <name type="common">Leishan spiny toad</name>
    <dbReference type="NCBI Taxonomy" id="445787"/>
    <lineage>
        <taxon>Eukaryota</taxon>
        <taxon>Metazoa</taxon>
        <taxon>Chordata</taxon>
        <taxon>Craniata</taxon>
        <taxon>Vertebrata</taxon>
        <taxon>Euteleostomi</taxon>
        <taxon>Amphibia</taxon>
        <taxon>Batrachia</taxon>
        <taxon>Anura</taxon>
        <taxon>Pelobatoidea</taxon>
        <taxon>Megophryidae</taxon>
        <taxon>Leptobrachium</taxon>
    </lineage>
</organism>
<feature type="domain" description="SH3" evidence="4">
    <location>
        <begin position="97"/>
        <end position="156"/>
    </location>
</feature>